<dbReference type="InterPro" id="IPR015882">
    <property type="entry name" value="HEX_bac_N"/>
</dbReference>
<evidence type="ECO:0000256" key="2">
    <source>
        <dbReference type="ARBA" id="ARBA00006285"/>
    </source>
</evidence>
<feature type="domain" description="Glycoside hydrolase family 20 catalytic" evidence="7">
    <location>
        <begin position="273"/>
        <end position="331"/>
    </location>
</feature>
<dbReference type="InterPro" id="IPR025705">
    <property type="entry name" value="Beta_hexosaminidase_sua/sub"/>
</dbReference>
<accession>A0A8T4H7B1</accession>
<evidence type="ECO:0000259" key="7">
    <source>
        <dbReference type="Pfam" id="PF00728"/>
    </source>
</evidence>
<dbReference type="AlphaFoldDB" id="A0A8T4H7B1"/>
<dbReference type="Proteomes" id="UP000679691">
    <property type="component" value="Unassembled WGS sequence"/>
</dbReference>
<evidence type="ECO:0000313" key="10">
    <source>
        <dbReference type="Proteomes" id="UP000679691"/>
    </source>
</evidence>
<comment type="similarity">
    <text evidence="2">Belongs to the glycosyl hydrolase 20 family.</text>
</comment>
<dbReference type="SUPFAM" id="SSF55545">
    <property type="entry name" value="beta-N-acetylhexosaminidase-like domain"/>
    <property type="match status" value="1"/>
</dbReference>
<dbReference type="RefSeq" id="WP_353546220.1">
    <property type="nucleotide sequence ID" value="NZ_JAGKSB010000003.1"/>
</dbReference>
<evidence type="ECO:0000256" key="1">
    <source>
        <dbReference type="ARBA" id="ARBA00001231"/>
    </source>
</evidence>
<feature type="domain" description="Glycoside hydrolase family 20 catalytic" evidence="7">
    <location>
        <begin position="167"/>
        <end position="267"/>
    </location>
</feature>
<dbReference type="GO" id="GO:0030203">
    <property type="term" value="P:glycosaminoglycan metabolic process"/>
    <property type="evidence" value="ECO:0007669"/>
    <property type="project" value="TreeGrafter"/>
</dbReference>
<feature type="active site" description="Proton donor" evidence="6">
    <location>
        <position position="307"/>
    </location>
</feature>
<dbReference type="Gene3D" id="3.30.379.10">
    <property type="entry name" value="Chitobiase/beta-hexosaminidase domain 2-like"/>
    <property type="match status" value="1"/>
</dbReference>
<dbReference type="SUPFAM" id="SSF51445">
    <property type="entry name" value="(Trans)glycosidases"/>
    <property type="match status" value="1"/>
</dbReference>
<feature type="domain" description="Beta-hexosaminidase bacterial type N-terminal" evidence="8">
    <location>
        <begin position="26"/>
        <end position="163"/>
    </location>
</feature>
<dbReference type="EC" id="3.2.1.52" evidence="3"/>
<dbReference type="GO" id="GO:0004563">
    <property type="term" value="F:beta-N-acetylhexosaminidase activity"/>
    <property type="evidence" value="ECO:0007669"/>
    <property type="project" value="UniProtKB-EC"/>
</dbReference>
<sequence length="675" mass="77211">MHLKVPILSIIMLFLGMTLNGYAQQHLIPLPTEVTWHQASLSLENGIHLRQVPKSLAKEFALAQSIISSWEGKLQSSKIQNKKALKKKPHTDIPTFILSLKPANTENTTAPKAMLEDESYTLLINEKGIHIQATQAKGIFYGLQTLKQFVLANGHLPYCTIHDKPAFAWRGFLVDVGRNYQSMELLKEQVDMMAQYKLNVLHFHFTEDLAWRLASKKHPGLTAASNMKRWKGDFYSEAEFKDLVNYCQERHIMLLPEIDMPGHSAAFERYFGVNMQSDSGMAYIKELLQEFTDTYPNLPYLHIGGDEVKIRNKNFMPEITKFVEDLGYKTMAWDPGSNILPSTIRQQWMGGPQVIPTTGDIKYIDSKHLYINHMDPIETVTTLFFRQLGAADRGHSNLLGAILCAWPDRAVAEARDMFLQNAIYPSMIAFGERSWRGGGLPHWVANLPAKGTPEYASFTAFESRLLDHKNRYFKELPFPYVKHSQLTWELIGPYNHEGDPAKHFPIEDKPFDKTFIASDTVYGGTIILRHWWNDVIKGALAAPQEHTTWYARGRFWSEKAGLQPFWIGFQNLSRSYESDSPKEGTWDNKASKLWVNGQIIQPPKWKQPGLVGSLEKPLLDEGYSFREPTLIAVKKGWNNVFIKIPAPTFAGENWQNPMKWMFSFMPLETEKNSQN</sequence>
<evidence type="ECO:0000256" key="3">
    <source>
        <dbReference type="ARBA" id="ARBA00012663"/>
    </source>
</evidence>
<keyword evidence="10" id="KW-1185">Reference proteome</keyword>
<keyword evidence="4" id="KW-0378">Hydrolase</keyword>
<dbReference type="Pfam" id="PF02838">
    <property type="entry name" value="Glyco_hydro_20b"/>
    <property type="match status" value="1"/>
</dbReference>
<name>A0A8T4H7B1_9SPHI</name>
<gene>
    <name evidence="9" type="ORF">J5U18_04025</name>
</gene>
<dbReference type="PANTHER" id="PTHR22600">
    <property type="entry name" value="BETA-HEXOSAMINIDASE"/>
    <property type="match status" value="1"/>
</dbReference>
<dbReference type="EMBL" id="JAGKSB010000003">
    <property type="protein sequence ID" value="MBP3942739.1"/>
    <property type="molecule type" value="Genomic_DNA"/>
</dbReference>
<evidence type="ECO:0000256" key="5">
    <source>
        <dbReference type="ARBA" id="ARBA00023295"/>
    </source>
</evidence>
<evidence type="ECO:0000256" key="6">
    <source>
        <dbReference type="PIRSR" id="PIRSR625705-1"/>
    </source>
</evidence>
<dbReference type="InterPro" id="IPR017853">
    <property type="entry name" value="GH"/>
</dbReference>
<evidence type="ECO:0000259" key="8">
    <source>
        <dbReference type="Pfam" id="PF02838"/>
    </source>
</evidence>
<keyword evidence="5" id="KW-0326">Glycosidase</keyword>
<proteinExistence type="inferred from homology"/>
<protein>
    <recommendedName>
        <fullName evidence="3">beta-N-acetylhexosaminidase</fullName>
        <ecNumber evidence="3">3.2.1.52</ecNumber>
    </recommendedName>
</protein>
<dbReference type="GO" id="GO:0005975">
    <property type="term" value="P:carbohydrate metabolic process"/>
    <property type="evidence" value="ECO:0007669"/>
    <property type="project" value="InterPro"/>
</dbReference>
<dbReference type="PANTHER" id="PTHR22600:SF57">
    <property type="entry name" value="BETA-N-ACETYLHEXOSAMINIDASE"/>
    <property type="match status" value="1"/>
</dbReference>
<dbReference type="Gene3D" id="3.20.20.80">
    <property type="entry name" value="Glycosidases"/>
    <property type="match status" value="1"/>
</dbReference>
<evidence type="ECO:0000256" key="4">
    <source>
        <dbReference type="ARBA" id="ARBA00022801"/>
    </source>
</evidence>
<dbReference type="InterPro" id="IPR029018">
    <property type="entry name" value="Hex-like_dom2"/>
</dbReference>
<dbReference type="InterPro" id="IPR015883">
    <property type="entry name" value="Glyco_hydro_20_cat"/>
</dbReference>
<comment type="caution">
    <text evidence="9">The sequence shown here is derived from an EMBL/GenBank/DDBJ whole genome shotgun (WGS) entry which is preliminary data.</text>
</comment>
<dbReference type="Pfam" id="PF00728">
    <property type="entry name" value="Glyco_hydro_20"/>
    <property type="match status" value="2"/>
</dbReference>
<comment type="catalytic activity">
    <reaction evidence="1">
        <text>Hydrolysis of terminal non-reducing N-acetyl-D-hexosamine residues in N-acetyl-beta-D-hexosaminides.</text>
        <dbReference type="EC" id="3.2.1.52"/>
    </reaction>
</comment>
<reference evidence="9" key="1">
    <citation type="submission" date="2021-03" db="EMBL/GenBank/DDBJ databases">
        <authorList>
            <person name="Lu T."/>
            <person name="Wang Q."/>
            <person name="Han X."/>
        </authorList>
    </citation>
    <scope>NUCLEOTIDE SEQUENCE</scope>
    <source>
        <strain evidence="9">WQ 2009</strain>
    </source>
</reference>
<evidence type="ECO:0000313" key="9">
    <source>
        <dbReference type="EMBL" id="MBP3942739.1"/>
    </source>
</evidence>
<dbReference type="GO" id="GO:0016020">
    <property type="term" value="C:membrane"/>
    <property type="evidence" value="ECO:0007669"/>
    <property type="project" value="TreeGrafter"/>
</dbReference>
<organism evidence="9 10">
    <name type="scientific">Rhinopithecimicrobium faecis</name>
    <dbReference type="NCBI Taxonomy" id="2820698"/>
    <lineage>
        <taxon>Bacteria</taxon>
        <taxon>Pseudomonadati</taxon>
        <taxon>Bacteroidota</taxon>
        <taxon>Sphingobacteriia</taxon>
        <taxon>Sphingobacteriales</taxon>
        <taxon>Sphingobacteriaceae</taxon>
        <taxon>Rhinopithecimicrobium</taxon>
    </lineage>
</organism>
<dbReference type="PRINTS" id="PR00738">
    <property type="entry name" value="GLHYDRLASE20"/>
</dbReference>